<accession>X1J4G2</accession>
<dbReference type="SUPFAM" id="SSF55729">
    <property type="entry name" value="Acyl-CoA N-acyltransferases (Nat)"/>
    <property type="match status" value="1"/>
</dbReference>
<protein>
    <recommendedName>
        <fullName evidence="2">N-acetyltransferase domain-containing protein</fullName>
    </recommendedName>
</protein>
<dbReference type="AlphaFoldDB" id="X1J4G2"/>
<dbReference type="Pfam" id="PF13527">
    <property type="entry name" value="Acetyltransf_9"/>
    <property type="match status" value="1"/>
</dbReference>
<gene>
    <name evidence="1" type="ORF">S03H2_58746</name>
</gene>
<name>X1J4G2_9ZZZZ</name>
<evidence type="ECO:0000313" key="1">
    <source>
        <dbReference type="EMBL" id="GAH89601.1"/>
    </source>
</evidence>
<sequence length="137" mass="15972">MGLEKGYQRNINQKFSIHIAENNKKEELQRILELNVNVHGESVRDYINHIFSNHPRKEDVLFLYIKDSNSNKIVSSISLMPLEWRFGSINIPVCEMGFVGTIEKYRGKELIVELNKLYELIMAEKGYIISVIRGIPY</sequence>
<organism evidence="1">
    <name type="scientific">marine sediment metagenome</name>
    <dbReference type="NCBI Taxonomy" id="412755"/>
    <lineage>
        <taxon>unclassified sequences</taxon>
        <taxon>metagenomes</taxon>
        <taxon>ecological metagenomes</taxon>
    </lineage>
</organism>
<dbReference type="Gene3D" id="3.40.630.30">
    <property type="match status" value="1"/>
</dbReference>
<feature type="non-terminal residue" evidence="1">
    <location>
        <position position="137"/>
    </location>
</feature>
<reference evidence="1" key="1">
    <citation type="journal article" date="2014" name="Front. Microbiol.">
        <title>High frequency of phylogenetically diverse reductive dehalogenase-homologous genes in deep subseafloor sedimentary metagenomes.</title>
        <authorList>
            <person name="Kawai M."/>
            <person name="Futagami T."/>
            <person name="Toyoda A."/>
            <person name="Takaki Y."/>
            <person name="Nishi S."/>
            <person name="Hori S."/>
            <person name="Arai W."/>
            <person name="Tsubouchi T."/>
            <person name="Morono Y."/>
            <person name="Uchiyama I."/>
            <person name="Ito T."/>
            <person name="Fujiyama A."/>
            <person name="Inagaki F."/>
            <person name="Takami H."/>
        </authorList>
    </citation>
    <scope>NUCLEOTIDE SEQUENCE</scope>
    <source>
        <strain evidence="1">Expedition CK06-06</strain>
    </source>
</reference>
<dbReference type="InterPro" id="IPR016181">
    <property type="entry name" value="Acyl_CoA_acyltransferase"/>
</dbReference>
<evidence type="ECO:0008006" key="2">
    <source>
        <dbReference type="Google" id="ProtNLM"/>
    </source>
</evidence>
<dbReference type="EMBL" id="BARU01037741">
    <property type="protein sequence ID" value="GAH89601.1"/>
    <property type="molecule type" value="Genomic_DNA"/>
</dbReference>
<comment type="caution">
    <text evidence="1">The sequence shown here is derived from an EMBL/GenBank/DDBJ whole genome shotgun (WGS) entry which is preliminary data.</text>
</comment>
<proteinExistence type="predicted"/>